<protein>
    <recommendedName>
        <fullName evidence="10">Ferredoxin hydrogenase</fullName>
    </recommendedName>
</protein>
<dbReference type="eggNOG" id="COG4624">
    <property type="taxonomic scope" value="Bacteria"/>
</dbReference>
<dbReference type="PATRIC" id="fig|476272.21.peg.3341"/>
<dbReference type="Pfam" id="PF00989">
    <property type="entry name" value="PAS"/>
    <property type="match status" value="1"/>
</dbReference>
<evidence type="ECO:0000256" key="2">
    <source>
        <dbReference type="ARBA" id="ARBA00022723"/>
    </source>
</evidence>
<dbReference type="Pfam" id="PF02906">
    <property type="entry name" value="Fe_hyd_lg_C"/>
    <property type="match status" value="1"/>
</dbReference>
<keyword evidence="2" id="KW-0479">Metal-binding</keyword>
<dbReference type="Proteomes" id="UP000003100">
    <property type="component" value="Unassembled WGS sequence"/>
</dbReference>
<dbReference type="PROSITE" id="PS00198">
    <property type="entry name" value="4FE4S_FER_1"/>
    <property type="match status" value="1"/>
</dbReference>
<dbReference type="PROSITE" id="PS50112">
    <property type="entry name" value="PAS"/>
    <property type="match status" value="1"/>
</dbReference>
<keyword evidence="1" id="KW-0004">4Fe-4S</keyword>
<dbReference type="PROSITE" id="PS51379">
    <property type="entry name" value="4FE4S_FER_2"/>
    <property type="match status" value="1"/>
</dbReference>
<feature type="domain" description="PAS" evidence="5">
    <location>
        <begin position="406"/>
        <end position="476"/>
    </location>
</feature>
<dbReference type="InterPro" id="IPR017900">
    <property type="entry name" value="4Fe4S_Fe_S_CS"/>
</dbReference>
<reference evidence="8 9" key="1">
    <citation type="submission" date="2009-01" db="EMBL/GenBank/DDBJ databases">
        <authorList>
            <person name="Fulton L."/>
            <person name="Clifton S."/>
            <person name="Fulton B."/>
            <person name="Xu J."/>
            <person name="Minx P."/>
            <person name="Pepin K.H."/>
            <person name="Johnson M."/>
            <person name="Bhonagiri V."/>
            <person name="Nash W.E."/>
            <person name="Mardis E.R."/>
            <person name="Wilson R.K."/>
        </authorList>
    </citation>
    <scope>NUCLEOTIDE SEQUENCE [LARGE SCALE GENOMIC DNA]</scope>
    <source>
        <strain evidence="9">DSM 10507 / JCM 14656 / S5a33</strain>
    </source>
</reference>
<dbReference type="Pfam" id="PF12838">
    <property type="entry name" value="Fer4_7"/>
    <property type="match status" value="1"/>
</dbReference>
<dbReference type="InterPro" id="IPR017896">
    <property type="entry name" value="4Fe4S_Fe-S-bd"/>
</dbReference>
<dbReference type="RefSeq" id="WP_005945380.1">
    <property type="nucleotide sequence ID" value="NZ_CP136423.1"/>
</dbReference>
<dbReference type="CDD" id="cd00130">
    <property type="entry name" value="PAS"/>
    <property type="match status" value="1"/>
</dbReference>
<dbReference type="SUPFAM" id="SSF54862">
    <property type="entry name" value="4Fe-4S ferredoxins"/>
    <property type="match status" value="1"/>
</dbReference>
<feature type="domain" description="4Fe-4S" evidence="7">
    <location>
        <begin position="354"/>
        <end position="415"/>
    </location>
</feature>
<keyword evidence="3" id="KW-0408">Iron</keyword>
<evidence type="ECO:0000256" key="3">
    <source>
        <dbReference type="ARBA" id="ARBA00023004"/>
    </source>
</evidence>
<evidence type="ECO:0000259" key="6">
    <source>
        <dbReference type="PROSITE" id="PS51379"/>
    </source>
</evidence>
<dbReference type="SMART" id="SM00091">
    <property type="entry name" value="PAS"/>
    <property type="match status" value="1"/>
</dbReference>
<proteinExistence type="predicted"/>
<dbReference type="GO" id="GO:0051539">
    <property type="term" value="F:4 iron, 4 sulfur cluster binding"/>
    <property type="evidence" value="ECO:0007669"/>
    <property type="project" value="UniProtKB-KW"/>
</dbReference>
<gene>
    <name evidence="8" type="ORF">RUMHYD_00334</name>
</gene>
<dbReference type="InterPro" id="IPR009016">
    <property type="entry name" value="Fe_hydrogenase"/>
</dbReference>
<reference evidence="8 9" key="2">
    <citation type="submission" date="2009-02" db="EMBL/GenBank/DDBJ databases">
        <title>Draft genome sequence of Blautia hydrogenotrophica DSM 10507 (Ruminococcus hydrogenotrophicus DSM 10507).</title>
        <authorList>
            <person name="Sudarsanam P."/>
            <person name="Ley R."/>
            <person name="Guruge J."/>
            <person name="Turnbaugh P.J."/>
            <person name="Mahowald M."/>
            <person name="Liep D."/>
            <person name="Gordon J."/>
        </authorList>
    </citation>
    <scope>NUCLEOTIDE SEQUENCE [LARGE SCALE GENOMIC DNA]</scope>
    <source>
        <strain evidence="9">DSM 10507 / JCM 14656 / S5a33</strain>
    </source>
</reference>
<evidence type="ECO:0000313" key="8">
    <source>
        <dbReference type="EMBL" id="EEG50721.1"/>
    </source>
</evidence>
<dbReference type="eggNOG" id="COG2221">
    <property type="taxonomic scope" value="Bacteria"/>
</dbReference>
<evidence type="ECO:0000259" key="5">
    <source>
        <dbReference type="PROSITE" id="PS50112"/>
    </source>
</evidence>
<keyword evidence="4" id="KW-0411">Iron-sulfur</keyword>
<dbReference type="EMBL" id="ACBZ01000012">
    <property type="protein sequence ID" value="EEG50721.1"/>
    <property type="molecule type" value="Genomic_DNA"/>
</dbReference>
<dbReference type="InterPro" id="IPR013767">
    <property type="entry name" value="PAS_fold"/>
</dbReference>
<dbReference type="AlphaFoldDB" id="C0CHM0"/>
<dbReference type="InterPro" id="IPR007202">
    <property type="entry name" value="4Fe-4S_dom"/>
</dbReference>
<accession>C0CHM0</accession>
<sequence length="584" mass="66315">MKVINFKDASCRHCYKCVRNCEVKAISVQNQQARIIEEECIYCGHCLEVCPQNAKTFASDLDRIQGFIRRGEKTVVSIAPSYLGLLPFEKPGQVVGALKKLGFHQVRETAEGAAYVTAEYGRLIREGKMANLITTCCPSANNLVEKYYPELTPYLMPVVSPMIAHGRLIKEIYGRDTRVIFLGPCIAKKQEAEGDERVAFAVDAVLTFEELLEWMAQEEMEMAQCPDLPMDNPNPMVNRLYPVEGGILASVKAEVNQSVYQWLSVDGMTSCMELFEAMRRQELNHCFIEVNICEGGCVKGPVSSAKNKNWVVPTLQIQRQVRHRSPFVFEDWKVPMEKQFSSLQIPVQEPTKVEIDRILRRTGKYTPQDELNCGACGYPTCRDKAVAVYYGKAELDMCLPYAVTKAESMANVIIDETPNYIFLTDRHMKIMECSKKCQEVLEISREEILKSYLYEYIDVQDVEKVLNTRRNIINKKVKMESLGIWALEIIIYVEKSASLLVMFQDVSKDEINKVKNLKLKLETVEMAQDVIDKQMRVAQQIAGLLGETTAETKVTLSKLRDSILDDGEEAQDVIRNGHCLEKSE</sequence>
<dbReference type="InterPro" id="IPR050340">
    <property type="entry name" value="Cytosolic_Fe-S_CAF"/>
</dbReference>
<dbReference type="Gene3D" id="1.10.15.40">
    <property type="entry name" value="Electron transport complex subunit B, putative Fe-S cluster"/>
    <property type="match status" value="1"/>
</dbReference>
<dbReference type="GeneID" id="86821600"/>
<dbReference type="Pfam" id="PF04060">
    <property type="entry name" value="FeS"/>
    <property type="match status" value="1"/>
</dbReference>
<evidence type="ECO:0000256" key="4">
    <source>
        <dbReference type="ARBA" id="ARBA00023014"/>
    </source>
</evidence>
<evidence type="ECO:0000259" key="7">
    <source>
        <dbReference type="PROSITE" id="PS51656"/>
    </source>
</evidence>
<evidence type="ECO:0000313" key="9">
    <source>
        <dbReference type="Proteomes" id="UP000003100"/>
    </source>
</evidence>
<evidence type="ECO:0008006" key="10">
    <source>
        <dbReference type="Google" id="ProtNLM"/>
    </source>
</evidence>
<dbReference type="SUPFAM" id="SSF55785">
    <property type="entry name" value="PYP-like sensor domain (PAS domain)"/>
    <property type="match status" value="1"/>
</dbReference>
<dbReference type="GO" id="GO:0006355">
    <property type="term" value="P:regulation of DNA-templated transcription"/>
    <property type="evidence" value="ECO:0007669"/>
    <property type="project" value="InterPro"/>
</dbReference>
<organism evidence="8 9">
    <name type="scientific">Blautia hydrogenotrophica (strain DSM 10507 / JCM 14656 / S5a33)</name>
    <name type="common">Ruminococcus hydrogenotrophicus</name>
    <dbReference type="NCBI Taxonomy" id="476272"/>
    <lineage>
        <taxon>Bacteria</taxon>
        <taxon>Bacillati</taxon>
        <taxon>Bacillota</taxon>
        <taxon>Clostridia</taxon>
        <taxon>Lachnospirales</taxon>
        <taxon>Lachnospiraceae</taxon>
        <taxon>Blautia</taxon>
    </lineage>
</organism>
<dbReference type="InterPro" id="IPR000014">
    <property type="entry name" value="PAS"/>
</dbReference>
<feature type="domain" description="4Fe-4S ferredoxin-type" evidence="6">
    <location>
        <begin position="31"/>
        <end position="60"/>
    </location>
</feature>
<dbReference type="SUPFAM" id="SSF53920">
    <property type="entry name" value="Fe-only hydrogenase"/>
    <property type="match status" value="1"/>
</dbReference>
<dbReference type="InterPro" id="IPR004108">
    <property type="entry name" value="Fe_hydrogenase_lsu_C"/>
</dbReference>
<dbReference type="Gene3D" id="3.40.950.10">
    <property type="entry name" value="Fe-only Hydrogenase (Larger Subunit), Chain L, domain 3"/>
    <property type="match status" value="1"/>
</dbReference>
<dbReference type="InterPro" id="IPR035965">
    <property type="entry name" value="PAS-like_dom_sf"/>
</dbReference>
<evidence type="ECO:0000256" key="1">
    <source>
        <dbReference type="ARBA" id="ARBA00022485"/>
    </source>
</evidence>
<dbReference type="PROSITE" id="PS51656">
    <property type="entry name" value="4FE4S"/>
    <property type="match status" value="1"/>
</dbReference>
<keyword evidence="9" id="KW-1185">Reference proteome</keyword>
<dbReference type="Gene3D" id="3.30.70.20">
    <property type="match status" value="1"/>
</dbReference>
<comment type="caution">
    <text evidence="8">The sequence shown here is derived from an EMBL/GenBank/DDBJ whole genome shotgun (WGS) entry which is preliminary data.</text>
</comment>
<dbReference type="GO" id="GO:0046872">
    <property type="term" value="F:metal ion binding"/>
    <property type="evidence" value="ECO:0007669"/>
    <property type="project" value="UniProtKB-KW"/>
</dbReference>
<dbReference type="HOGENOM" id="CLU_027268_0_0_9"/>
<dbReference type="Gene3D" id="3.30.450.20">
    <property type="entry name" value="PAS domain"/>
    <property type="match status" value="1"/>
</dbReference>
<dbReference type="PANTHER" id="PTHR11615">
    <property type="entry name" value="NITRATE, FORMATE, IRON DEHYDROGENASE"/>
    <property type="match status" value="1"/>
</dbReference>
<name>C0CHM0_BLAHS</name>